<evidence type="ECO:0000313" key="3">
    <source>
        <dbReference type="Proteomes" id="UP000480185"/>
    </source>
</evidence>
<dbReference type="AlphaFoldDB" id="A0A6G1X465"/>
<evidence type="ECO:0000259" key="1">
    <source>
        <dbReference type="PROSITE" id="PS51186"/>
    </source>
</evidence>
<dbReference type="RefSeq" id="WP_153727686.1">
    <property type="nucleotide sequence ID" value="NZ_WJNH01000002.1"/>
</dbReference>
<feature type="domain" description="N-acetyltransferase" evidence="1">
    <location>
        <begin position="12"/>
        <end position="175"/>
    </location>
</feature>
<keyword evidence="2" id="KW-0808">Transferase</keyword>
<sequence>MGNKLSLIKPSIEYKKEYLSFYYDWLETGENMVPWVIQKDPAHFEEMLQFLSNNENGIHLPKGWIPDSTYWLIDDNQKVLGAVNIRHQLTEALQNSGGHIGYGIRPSERRKGYATKLLSLSLEKARELGITKALVVCDESNIGSLKTILHNGGVPDEDFREEDGNVVRRFWIELN</sequence>
<dbReference type="Proteomes" id="UP000480185">
    <property type="component" value="Unassembled WGS sequence"/>
</dbReference>
<accession>A0A6G1X465</accession>
<dbReference type="Pfam" id="PF13302">
    <property type="entry name" value="Acetyltransf_3"/>
    <property type="match status" value="1"/>
</dbReference>
<reference evidence="2 3" key="1">
    <citation type="submission" date="2019-11" db="EMBL/GenBank/DDBJ databases">
        <authorList>
            <person name="Li J."/>
        </authorList>
    </citation>
    <scope>NUCLEOTIDE SEQUENCE [LARGE SCALE GENOMIC DNA]</scope>
    <source>
        <strain evidence="2 3">J4</strain>
    </source>
</reference>
<dbReference type="EMBL" id="WJNH01000002">
    <property type="protein sequence ID" value="MRG85781.1"/>
    <property type="molecule type" value="Genomic_DNA"/>
</dbReference>
<name>A0A6G1X465_9BACI</name>
<dbReference type="InterPro" id="IPR000182">
    <property type="entry name" value="GNAT_dom"/>
</dbReference>
<comment type="caution">
    <text evidence="2">The sequence shown here is derived from an EMBL/GenBank/DDBJ whole genome shotgun (WGS) entry which is preliminary data.</text>
</comment>
<dbReference type="PANTHER" id="PTHR39173:SF1">
    <property type="entry name" value="ACETYLTRANSFERASE"/>
    <property type="match status" value="1"/>
</dbReference>
<evidence type="ECO:0000313" key="2">
    <source>
        <dbReference type="EMBL" id="MRG85781.1"/>
    </source>
</evidence>
<dbReference type="InterPro" id="IPR016181">
    <property type="entry name" value="Acyl_CoA_acyltransferase"/>
</dbReference>
<protein>
    <submittedName>
        <fullName evidence="2">GNAT family N-acetyltransferase</fullName>
    </submittedName>
</protein>
<dbReference type="GO" id="GO:0016747">
    <property type="term" value="F:acyltransferase activity, transferring groups other than amino-acyl groups"/>
    <property type="evidence" value="ECO:0007669"/>
    <property type="project" value="InterPro"/>
</dbReference>
<dbReference type="OrthoDB" id="9797989at2"/>
<dbReference type="PROSITE" id="PS51186">
    <property type="entry name" value="GNAT"/>
    <property type="match status" value="1"/>
</dbReference>
<dbReference type="CDD" id="cd04301">
    <property type="entry name" value="NAT_SF"/>
    <property type="match status" value="1"/>
</dbReference>
<organism evidence="2 3">
    <name type="scientific">Salinibacillus xinjiangensis</name>
    <dbReference type="NCBI Taxonomy" id="1229268"/>
    <lineage>
        <taxon>Bacteria</taxon>
        <taxon>Bacillati</taxon>
        <taxon>Bacillota</taxon>
        <taxon>Bacilli</taxon>
        <taxon>Bacillales</taxon>
        <taxon>Bacillaceae</taxon>
        <taxon>Salinibacillus</taxon>
    </lineage>
</organism>
<dbReference type="PANTHER" id="PTHR39173">
    <property type="entry name" value="ACETYLTRANSFERASE"/>
    <property type="match status" value="1"/>
</dbReference>
<gene>
    <name evidence="2" type="ORF">GH754_05455</name>
</gene>
<proteinExistence type="predicted"/>
<keyword evidence="3" id="KW-1185">Reference proteome</keyword>
<dbReference type="SUPFAM" id="SSF55729">
    <property type="entry name" value="Acyl-CoA N-acyltransferases (Nat)"/>
    <property type="match status" value="1"/>
</dbReference>
<dbReference type="Gene3D" id="3.40.630.30">
    <property type="match status" value="1"/>
</dbReference>